<evidence type="ECO:0000256" key="1">
    <source>
        <dbReference type="ARBA" id="ARBA00023172"/>
    </source>
</evidence>
<dbReference type="Gene3D" id="1.10.443.10">
    <property type="entry name" value="Intergrase catalytic core"/>
    <property type="match status" value="1"/>
</dbReference>
<dbReference type="AlphaFoldDB" id="A0A4Q5N4T3"/>
<dbReference type="PANTHER" id="PTHR30349:SF81">
    <property type="entry name" value="TYROSINE RECOMBINASE XERC"/>
    <property type="match status" value="1"/>
</dbReference>
<name>A0A4Q5N4T3_9MICO</name>
<dbReference type="SUPFAM" id="SSF56349">
    <property type="entry name" value="DNA breaking-rejoining enzymes"/>
    <property type="match status" value="1"/>
</dbReference>
<dbReference type="GO" id="GO:0003677">
    <property type="term" value="F:DNA binding"/>
    <property type="evidence" value="ECO:0007669"/>
    <property type="project" value="InterPro"/>
</dbReference>
<keyword evidence="1" id="KW-0233">DNA recombination</keyword>
<dbReference type="OrthoDB" id="3698359at2"/>
<sequence>MAALPGGPAPGLGHPIGEVRRGAPVLQVRRHRRDHRPRPDPERDPPKIHEGEQKRTWLPTLDCVALLDSAVKAGPREHVFVVLLGQMALRVGEMCALNADSVRHNQGWRTVVFRGKGGDTFERVVPVQALRDLDRLIDGRTSAPLICNTRGDRMDRAAADRLLHRLTRAAGITRAITPHGLRRSVATNMLAHGLPLRDVQLQLRHADPRMTMRYDQAKNSLDRAAVLPYASAQYGLLSARRLIAPEVRRESDAGSDAG</sequence>
<dbReference type="Proteomes" id="UP000293764">
    <property type="component" value="Unassembled WGS sequence"/>
</dbReference>
<evidence type="ECO:0000259" key="3">
    <source>
        <dbReference type="PROSITE" id="PS51898"/>
    </source>
</evidence>
<dbReference type="EMBL" id="SDWW01000006">
    <property type="protein sequence ID" value="RYV52393.1"/>
    <property type="molecule type" value="Genomic_DNA"/>
</dbReference>
<organism evidence="4 5">
    <name type="scientific">Pengzhenrongella frigida</name>
    <dbReference type="NCBI Taxonomy" id="1259133"/>
    <lineage>
        <taxon>Bacteria</taxon>
        <taxon>Bacillati</taxon>
        <taxon>Actinomycetota</taxon>
        <taxon>Actinomycetes</taxon>
        <taxon>Micrococcales</taxon>
        <taxon>Pengzhenrongella</taxon>
    </lineage>
</organism>
<dbReference type="PANTHER" id="PTHR30349">
    <property type="entry name" value="PHAGE INTEGRASE-RELATED"/>
    <property type="match status" value="1"/>
</dbReference>
<dbReference type="GO" id="GO:0015074">
    <property type="term" value="P:DNA integration"/>
    <property type="evidence" value="ECO:0007669"/>
    <property type="project" value="InterPro"/>
</dbReference>
<comment type="caution">
    <text evidence="4">The sequence shown here is derived from an EMBL/GenBank/DDBJ whole genome shotgun (WGS) entry which is preliminary data.</text>
</comment>
<dbReference type="InterPro" id="IPR002104">
    <property type="entry name" value="Integrase_catalytic"/>
</dbReference>
<feature type="compositionally biased region" description="Basic and acidic residues" evidence="2">
    <location>
        <begin position="37"/>
        <end position="54"/>
    </location>
</feature>
<dbReference type="InterPro" id="IPR050090">
    <property type="entry name" value="Tyrosine_recombinase_XerCD"/>
</dbReference>
<dbReference type="InterPro" id="IPR013762">
    <property type="entry name" value="Integrase-like_cat_sf"/>
</dbReference>
<evidence type="ECO:0000256" key="2">
    <source>
        <dbReference type="SAM" id="MobiDB-lite"/>
    </source>
</evidence>
<dbReference type="PROSITE" id="PS51898">
    <property type="entry name" value="TYR_RECOMBINASE"/>
    <property type="match status" value="1"/>
</dbReference>
<feature type="domain" description="Tyr recombinase" evidence="3">
    <location>
        <begin position="53"/>
        <end position="227"/>
    </location>
</feature>
<dbReference type="Pfam" id="PF00589">
    <property type="entry name" value="Phage_integrase"/>
    <property type="match status" value="1"/>
</dbReference>
<evidence type="ECO:0000313" key="5">
    <source>
        <dbReference type="Proteomes" id="UP000293764"/>
    </source>
</evidence>
<protein>
    <recommendedName>
        <fullName evidence="3">Tyr recombinase domain-containing protein</fullName>
    </recommendedName>
</protein>
<reference evidence="4 5" key="1">
    <citation type="submission" date="2019-01" db="EMBL/GenBank/DDBJ databases">
        <title>Novel species of Cellulomonas.</title>
        <authorList>
            <person name="Liu Q."/>
            <person name="Xin Y.-H."/>
        </authorList>
    </citation>
    <scope>NUCLEOTIDE SEQUENCE [LARGE SCALE GENOMIC DNA]</scope>
    <source>
        <strain evidence="4 5">HLT2-17</strain>
    </source>
</reference>
<keyword evidence="5" id="KW-1185">Reference proteome</keyword>
<dbReference type="InterPro" id="IPR011010">
    <property type="entry name" value="DNA_brk_join_enz"/>
</dbReference>
<dbReference type="GO" id="GO:0006310">
    <property type="term" value="P:DNA recombination"/>
    <property type="evidence" value="ECO:0007669"/>
    <property type="project" value="UniProtKB-KW"/>
</dbReference>
<proteinExistence type="predicted"/>
<gene>
    <name evidence="4" type="ORF">EUA98_04110</name>
</gene>
<accession>A0A4Q5N4T3</accession>
<dbReference type="CDD" id="cd00397">
    <property type="entry name" value="DNA_BRE_C"/>
    <property type="match status" value="1"/>
</dbReference>
<feature type="region of interest" description="Disordered" evidence="2">
    <location>
        <begin position="1"/>
        <end position="54"/>
    </location>
</feature>
<evidence type="ECO:0000313" key="4">
    <source>
        <dbReference type="EMBL" id="RYV52393.1"/>
    </source>
</evidence>